<dbReference type="GO" id="GO:0005737">
    <property type="term" value="C:cytoplasm"/>
    <property type="evidence" value="ECO:0007669"/>
    <property type="project" value="UniProtKB-SubCell"/>
</dbReference>
<protein>
    <recommendedName>
        <fullName evidence="4">prolyl aminopeptidase</fullName>
        <ecNumber evidence="4">3.4.11.5</ecNumber>
    </recommendedName>
    <alternativeName>
        <fullName evidence="9">Prolyl aminopeptidase</fullName>
    </alternativeName>
</protein>
<dbReference type="EC" id="3.4.11.5" evidence="4"/>
<dbReference type="InterPro" id="IPR005944">
    <property type="entry name" value="Pro_iminopeptidase"/>
</dbReference>
<dbReference type="PANTHER" id="PTHR43722">
    <property type="entry name" value="PROLINE IMINOPEPTIDASE"/>
    <property type="match status" value="1"/>
</dbReference>
<dbReference type="Pfam" id="PF12697">
    <property type="entry name" value="Abhydrolase_6"/>
    <property type="match status" value="1"/>
</dbReference>
<evidence type="ECO:0000256" key="7">
    <source>
        <dbReference type="ARBA" id="ARBA00022670"/>
    </source>
</evidence>
<comment type="subcellular location">
    <subcellularLocation>
        <location evidence="2">Cytoplasm</location>
    </subcellularLocation>
</comment>
<feature type="domain" description="AB hydrolase-1" evidence="10">
    <location>
        <begin position="72"/>
        <end position="343"/>
    </location>
</feature>
<evidence type="ECO:0000313" key="11">
    <source>
        <dbReference type="EMBL" id="TKI54098.1"/>
    </source>
</evidence>
<keyword evidence="7" id="KW-0645">Protease</keyword>
<dbReference type="OrthoDB" id="53505at2"/>
<evidence type="ECO:0000259" key="10">
    <source>
        <dbReference type="Pfam" id="PF12697"/>
    </source>
</evidence>
<proteinExistence type="inferred from homology"/>
<evidence type="ECO:0000313" key="12">
    <source>
        <dbReference type="Proteomes" id="UP000307841"/>
    </source>
</evidence>
<keyword evidence="8 11" id="KW-0378">Hydrolase</keyword>
<keyword evidence="6" id="KW-0963">Cytoplasm</keyword>
<dbReference type="InterPro" id="IPR000073">
    <property type="entry name" value="AB_hydrolase_1"/>
</dbReference>
<reference evidence="11 12" key="1">
    <citation type="submission" date="2019-04" db="EMBL/GenBank/DDBJ databases">
        <title>Whole genome sequencing of Brevibacillus sp. TGS2-1.</title>
        <authorList>
            <person name="Choi A."/>
        </authorList>
    </citation>
    <scope>NUCLEOTIDE SEQUENCE [LARGE SCALE GENOMIC DNA]</scope>
    <source>
        <strain evidence="11 12">TGS2-1</strain>
    </source>
</reference>
<dbReference type="Proteomes" id="UP000307841">
    <property type="component" value="Unassembled WGS sequence"/>
</dbReference>
<evidence type="ECO:0000256" key="5">
    <source>
        <dbReference type="ARBA" id="ARBA00022438"/>
    </source>
</evidence>
<comment type="similarity">
    <text evidence="3">Belongs to the peptidase S33 family.</text>
</comment>
<name>A0A4U2Y155_9BACL</name>
<evidence type="ECO:0000256" key="8">
    <source>
        <dbReference type="ARBA" id="ARBA00022801"/>
    </source>
</evidence>
<dbReference type="RefSeq" id="WP_162309024.1">
    <property type="nucleotide sequence ID" value="NZ_SZNK01000001.1"/>
</dbReference>
<evidence type="ECO:0000256" key="6">
    <source>
        <dbReference type="ARBA" id="ARBA00022490"/>
    </source>
</evidence>
<evidence type="ECO:0000256" key="4">
    <source>
        <dbReference type="ARBA" id="ARBA00012568"/>
    </source>
</evidence>
<evidence type="ECO:0000256" key="3">
    <source>
        <dbReference type="ARBA" id="ARBA00010088"/>
    </source>
</evidence>
<evidence type="ECO:0000256" key="9">
    <source>
        <dbReference type="ARBA" id="ARBA00029605"/>
    </source>
</evidence>
<gene>
    <name evidence="11" type="ORF">E8L90_00755</name>
</gene>
<dbReference type="InterPro" id="IPR029058">
    <property type="entry name" value="AB_hydrolase_fold"/>
</dbReference>
<dbReference type="SUPFAM" id="SSF53474">
    <property type="entry name" value="alpha/beta-Hydrolases"/>
    <property type="match status" value="1"/>
</dbReference>
<dbReference type="AlphaFoldDB" id="A0A4U2Y155"/>
<organism evidence="11 12">
    <name type="scientific">Brevibacillus antibioticus</name>
    <dbReference type="NCBI Taxonomy" id="2570228"/>
    <lineage>
        <taxon>Bacteria</taxon>
        <taxon>Bacillati</taxon>
        <taxon>Bacillota</taxon>
        <taxon>Bacilli</taxon>
        <taxon>Bacillales</taxon>
        <taxon>Paenibacillaceae</taxon>
        <taxon>Brevibacillus</taxon>
    </lineage>
</organism>
<evidence type="ECO:0000256" key="2">
    <source>
        <dbReference type="ARBA" id="ARBA00004496"/>
    </source>
</evidence>
<comment type="catalytic activity">
    <reaction evidence="1">
        <text>Release of N-terminal proline from a peptide.</text>
        <dbReference type="EC" id="3.4.11.5"/>
    </reaction>
</comment>
<evidence type="ECO:0000256" key="1">
    <source>
        <dbReference type="ARBA" id="ARBA00001585"/>
    </source>
</evidence>
<keyword evidence="12" id="KW-1185">Reference proteome</keyword>
<dbReference type="Gene3D" id="3.40.50.1820">
    <property type="entry name" value="alpha/beta hydrolase"/>
    <property type="match status" value="1"/>
</dbReference>
<comment type="caution">
    <text evidence="11">The sequence shown here is derived from an EMBL/GenBank/DDBJ whole genome shotgun (WGS) entry which is preliminary data.</text>
</comment>
<dbReference type="PRINTS" id="PR00793">
    <property type="entry name" value="PROAMNOPTASE"/>
</dbReference>
<dbReference type="GO" id="GO:0004177">
    <property type="term" value="F:aminopeptidase activity"/>
    <property type="evidence" value="ECO:0007669"/>
    <property type="project" value="UniProtKB-KW"/>
</dbReference>
<dbReference type="InterPro" id="IPR002410">
    <property type="entry name" value="Peptidase_S33"/>
</dbReference>
<dbReference type="EMBL" id="SZNK01000001">
    <property type="protein sequence ID" value="TKI54098.1"/>
    <property type="molecule type" value="Genomic_DNA"/>
</dbReference>
<keyword evidence="5" id="KW-0031">Aminopeptidase</keyword>
<sequence length="363" mass="41738">MVLSLKRKRIRILLILLSVVLLFLFFPSWTPAITDENGAVPPNSIASLENIKLGGIEQSILIRGKDKCNPVLLFLHGGPGYPQIAYARKHQSLLEEDFVVVNWDQRGAGKSYHWGMTDQDMQLDKLISDTAELTVFLKNRFQQQKIFLVGHSWGSLLATLTVQKHPEHYYSYIGVGQVANSPLGEEVSYQYVLEEAKRRQNEQAIRDLESIGPPPYKHPRKDATLERKWVMAFGGSERKTNSYNDLINGVLFAPEYTWLDGVRLALGDSFSRTTLLPQTRQINLSQTVPQLQVPAYYGMGRHDYMTPSSVAYEYYEKLLAPDKQFIWFEESAHFPHFEEPEKFHQMMVQIRDKTMTRSHRLCS</sequence>
<dbReference type="PANTHER" id="PTHR43722:SF1">
    <property type="entry name" value="PROLINE IMINOPEPTIDASE"/>
    <property type="match status" value="1"/>
</dbReference>
<accession>A0A4U2Y155</accession>
<dbReference type="GO" id="GO:0006508">
    <property type="term" value="P:proteolysis"/>
    <property type="evidence" value="ECO:0007669"/>
    <property type="project" value="UniProtKB-KW"/>
</dbReference>